<dbReference type="Proteomes" id="UP000253472">
    <property type="component" value="Unassembled WGS sequence"/>
</dbReference>
<reference evidence="9 10" key="1">
    <citation type="submission" date="2018-06" db="EMBL/GenBank/DDBJ databases">
        <title>Whole genome sequencing of Candida tropicalis (genome annotated by CSBL at Korea University).</title>
        <authorList>
            <person name="Ahn J."/>
        </authorList>
    </citation>
    <scope>NUCLEOTIDE SEQUENCE [LARGE SCALE GENOMIC DNA]</scope>
    <source>
        <strain evidence="9 10">ATCC 20962</strain>
    </source>
</reference>
<evidence type="ECO:0000313" key="9">
    <source>
        <dbReference type="EMBL" id="RCK59021.1"/>
    </source>
</evidence>
<dbReference type="InterPro" id="IPR003604">
    <property type="entry name" value="Matrin/U1-like-C_Znf_C2H2"/>
</dbReference>
<evidence type="ECO:0000256" key="6">
    <source>
        <dbReference type="SAM" id="MobiDB-lite"/>
    </source>
</evidence>
<dbReference type="PRINTS" id="PR00625">
    <property type="entry name" value="JDOMAIN"/>
</dbReference>
<dbReference type="Pfam" id="PF00226">
    <property type="entry name" value="DnaJ"/>
    <property type="match status" value="1"/>
</dbReference>
<dbReference type="InterPro" id="IPR036869">
    <property type="entry name" value="J_dom_sf"/>
</dbReference>
<keyword evidence="10" id="KW-1185">Reference proteome</keyword>
<dbReference type="FunFam" id="1.10.287.110:FF:000046">
    <property type="entry name" value="dnaJ homolog subfamily C member 21"/>
    <property type="match status" value="1"/>
</dbReference>
<dbReference type="Pfam" id="PF21884">
    <property type="entry name" value="ZUO1-like_ZHD"/>
    <property type="match status" value="1"/>
</dbReference>
<feature type="domain" description="C2H2-type" evidence="8">
    <location>
        <begin position="513"/>
        <end position="544"/>
    </location>
</feature>
<evidence type="ECO:0000256" key="3">
    <source>
        <dbReference type="ARBA" id="ARBA00022833"/>
    </source>
</evidence>
<sequence length="551" mass="65043">MKTCYYELLEVSSDASDTELKKAYRKKALQLHPDKNPENVEEANHKFSLVRAAYEVLSDPQERAWYDSHKASILNDDDQEIVEGESYLPSLSTEEIYRFFNPGMYTTMDNSISGFYAVVARIFDRLAHEEVLHGKYNKVPGMEKFKDDDPNSNAMDESYLKYPRFGNSKSSYVDNVRNFYNVWGSFQTAKNFNWKDEYRYLYASDRRTRRMMERENKKIREDARKEYNEAIKKYVNFIKKRDPRVKAGQEELQRENKRKQLEEYQNQIRQQNLNKLKEMNEFAEQDWQKMDPEELKELEEMLEDEYQESTDSEFDEFEEGEELEVHEFECVVCDKVFKNEQQFKIHEDSKKHKKSVRQLQWEMKQEGIDLGIDKHDEDDLSEFETASSHFLENEEEDEFTEEEDEPKEEDTKEESIDIENLEVDDDIDEEDLVSFPPPPKEEEEVNPLEADLAKLMGKTKLASDDEDEDDDWLMDTKKKSKKGKKAKKKSKKGSTESTPAPESEPTPKSKATEKCTICGLTFDSRNQLFAHLKSSPPLHQLKTTKKKSKRK</sequence>
<accession>A0A367Y1W1</accession>
<dbReference type="STRING" id="5486.A0A367Y1W1"/>
<evidence type="ECO:0000259" key="7">
    <source>
        <dbReference type="PROSITE" id="PS50076"/>
    </source>
</evidence>
<dbReference type="SUPFAM" id="SSF46565">
    <property type="entry name" value="Chaperone J-domain"/>
    <property type="match status" value="1"/>
</dbReference>
<dbReference type="PROSITE" id="PS00028">
    <property type="entry name" value="ZINC_FINGER_C2H2_1"/>
    <property type="match status" value="1"/>
</dbReference>
<dbReference type="GO" id="GO:0005737">
    <property type="term" value="C:cytoplasm"/>
    <property type="evidence" value="ECO:0007669"/>
    <property type="project" value="TreeGrafter"/>
</dbReference>
<feature type="coiled-coil region" evidence="5">
    <location>
        <begin position="209"/>
        <end position="286"/>
    </location>
</feature>
<dbReference type="CDD" id="cd06257">
    <property type="entry name" value="DnaJ"/>
    <property type="match status" value="1"/>
</dbReference>
<evidence type="ECO:0000256" key="2">
    <source>
        <dbReference type="ARBA" id="ARBA00022771"/>
    </source>
</evidence>
<dbReference type="PANTHER" id="PTHR44029:SF1">
    <property type="entry name" value="DNAJ HOMOLOG SUBFAMILY C MEMBER 21"/>
    <property type="match status" value="1"/>
</dbReference>
<dbReference type="SUPFAM" id="SSF57667">
    <property type="entry name" value="beta-beta-alpha zinc fingers"/>
    <property type="match status" value="1"/>
</dbReference>
<dbReference type="Pfam" id="PF12171">
    <property type="entry name" value="zf-C2H2_jaz"/>
    <property type="match status" value="1"/>
</dbReference>
<dbReference type="InterPro" id="IPR018253">
    <property type="entry name" value="DnaJ_domain_CS"/>
</dbReference>
<evidence type="ECO:0000256" key="4">
    <source>
        <dbReference type="PROSITE-ProRule" id="PRU00042"/>
    </source>
</evidence>
<feature type="domain" description="C2H2-type" evidence="8">
    <location>
        <begin position="328"/>
        <end position="352"/>
    </location>
</feature>
<feature type="compositionally biased region" description="Acidic residues" evidence="6">
    <location>
        <begin position="464"/>
        <end position="473"/>
    </location>
</feature>
<dbReference type="SMART" id="SM00451">
    <property type="entry name" value="ZnF_U1"/>
    <property type="match status" value="1"/>
</dbReference>
<dbReference type="PANTHER" id="PTHR44029">
    <property type="entry name" value="DNAJ HOMOLOG SUBFAMILY C MEMBER 21"/>
    <property type="match status" value="1"/>
</dbReference>
<feature type="region of interest" description="Disordered" evidence="6">
    <location>
        <begin position="531"/>
        <end position="551"/>
    </location>
</feature>
<evidence type="ECO:0000256" key="5">
    <source>
        <dbReference type="SAM" id="Coils"/>
    </source>
</evidence>
<name>A0A367Y1W1_9ASCO</name>
<dbReference type="PROSITE" id="PS00636">
    <property type="entry name" value="DNAJ_1"/>
    <property type="match status" value="1"/>
</dbReference>
<dbReference type="EMBL" id="QLNQ01000027">
    <property type="protein sequence ID" value="RCK59021.1"/>
    <property type="molecule type" value="Genomic_DNA"/>
</dbReference>
<dbReference type="InterPro" id="IPR054076">
    <property type="entry name" value="ZUO1-like_ZHD"/>
</dbReference>
<evidence type="ECO:0000259" key="8">
    <source>
        <dbReference type="PROSITE" id="PS50157"/>
    </source>
</evidence>
<evidence type="ECO:0000313" key="10">
    <source>
        <dbReference type="Proteomes" id="UP000253472"/>
    </source>
</evidence>
<feature type="compositionally biased region" description="Basic residues" evidence="6">
    <location>
        <begin position="542"/>
        <end position="551"/>
    </location>
</feature>
<comment type="caution">
    <text evidence="9">The sequence shown here is derived from an EMBL/GenBank/DDBJ whole genome shotgun (WGS) entry which is preliminary data.</text>
</comment>
<feature type="domain" description="J" evidence="7">
    <location>
        <begin position="4"/>
        <end position="70"/>
    </location>
</feature>
<dbReference type="GO" id="GO:0003676">
    <property type="term" value="F:nucleic acid binding"/>
    <property type="evidence" value="ECO:0007669"/>
    <property type="project" value="InterPro"/>
</dbReference>
<organism evidence="9 10">
    <name type="scientific">Candida viswanathii</name>
    <dbReference type="NCBI Taxonomy" id="5486"/>
    <lineage>
        <taxon>Eukaryota</taxon>
        <taxon>Fungi</taxon>
        <taxon>Dikarya</taxon>
        <taxon>Ascomycota</taxon>
        <taxon>Saccharomycotina</taxon>
        <taxon>Pichiomycetes</taxon>
        <taxon>Debaryomycetaceae</taxon>
        <taxon>Candida/Lodderomyces clade</taxon>
        <taxon>Candida</taxon>
    </lineage>
</organism>
<keyword evidence="3" id="KW-0862">Zinc</keyword>
<gene>
    <name evidence="9" type="primary">JJJ1_0</name>
    <name evidence="9" type="ORF">Cantr_07833</name>
</gene>
<feature type="compositionally biased region" description="Basic residues" evidence="6">
    <location>
        <begin position="478"/>
        <end position="492"/>
    </location>
</feature>
<dbReference type="PROSITE" id="PS50157">
    <property type="entry name" value="ZINC_FINGER_C2H2_2"/>
    <property type="match status" value="2"/>
</dbReference>
<dbReference type="InterPro" id="IPR013087">
    <property type="entry name" value="Znf_C2H2_type"/>
</dbReference>
<dbReference type="GO" id="GO:0008270">
    <property type="term" value="F:zinc ion binding"/>
    <property type="evidence" value="ECO:0007669"/>
    <property type="project" value="UniProtKB-KW"/>
</dbReference>
<dbReference type="InterPro" id="IPR051964">
    <property type="entry name" value="Chaperone_stress_response"/>
</dbReference>
<dbReference type="PROSITE" id="PS50076">
    <property type="entry name" value="DNAJ_2"/>
    <property type="match status" value="1"/>
</dbReference>
<dbReference type="Gene3D" id="1.10.287.110">
    <property type="entry name" value="DnaJ domain"/>
    <property type="match status" value="1"/>
</dbReference>
<feature type="region of interest" description="Disordered" evidence="6">
    <location>
        <begin position="369"/>
        <end position="513"/>
    </location>
</feature>
<dbReference type="OrthoDB" id="5894at2759"/>
<dbReference type="InterPro" id="IPR036236">
    <property type="entry name" value="Znf_C2H2_sf"/>
</dbReference>
<dbReference type="Pfam" id="PF00096">
    <property type="entry name" value="zf-C2H2"/>
    <property type="match status" value="1"/>
</dbReference>
<keyword evidence="2 4" id="KW-0863">Zinc-finger</keyword>
<dbReference type="InterPro" id="IPR001623">
    <property type="entry name" value="DnaJ_domain"/>
</dbReference>
<protein>
    <submittedName>
        <fullName evidence="9">J protein JJJ1</fullName>
    </submittedName>
</protein>
<dbReference type="InterPro" id="IPR022755">
    <property type="entry name" value="Znf_C2H2_jaz"/>
</dbReference>
<dbReference type="AlphaFoldDB" id="A0A367Y1W1"/>
<keyword evidence="5" id="KW-0175">Coiled coil</keyword>
<dbReference type="Gene3D" id="3.30.160.60">
    <property type="entry name" value="Classic Zinc Finger"/>
    <property type="match status" value="1"/>
</dbReference>
<dbReference type="SMART" id="SM00271">
    <property type="entry name" value="DnaJ"/>
    <property type="match status" value="1"/>
</dbReference>
<proteinExistence type="predicted"/>
<evidence type="ECO:0000256" key="1">
    <source>
        <dbReference type="ARBA" id="ARBA00022723"/>
    </source>
</evidence>
<feature type="compositionally biased region" description="Acidic residues" evidence="6">
    <location>
        <begin position="393"/>
        <end position="408"/>
    </location>
</feature>
<dbReference type="SMART" id="SM00355">
    <property type="entry name" value="ZnF_C2H2"/>
    <property type="match status" value="2"/>
</dbReference>
<keyword evidence="1" id="KW-0479">Metal-binding</keyword>
<feature type="compositionally biased region" description="Acidic residues" evidence="6">
    <location>
        <begin position="416"/>
        <end position="432"/>
    </location>
</feature>